<dbReference type="CDD" id="cd00158">
    <property type="entry name" value="RHOD"/>
    <property type="match status" value="1"/>
</dbReference>
<dbReference type="PROSITE" id="PS50206">
    <property type="entry name" value="RHODANESE_3"/>
    <property type="match status" value="1"/>
</dbReference>
<proteinExistence type="predicted"/>
<dbReference type="SUPFAM" id="SSF52821">
    <property type="entry name" value="Rhodanese/Cell cycle control phosphatase"/>
    <property type="match status" value="1"/>
</dbReference>
<evidence type="ECO:0000313" key="2">
    <source>
        <dbReference type="EMBL" id="MSS62778.1"/>
    </source>
</evidence>
<dbReference type="InterPro" id="IPR036873">
    <property type="entry name" value="Rhodanese-like_dom_sf"/>
</dbReference>
<dbReference type="AlphaFoldDB" id="A0A6L5XWQ1"/>
<dbReference type="InterPro" id="IPR001763">
    <property type="entry name" value="Rhodanese-like_dom"/>
</dbReference>
<sequence>MSFLQIRYKSAHSEKNKNRIIEKGDFMAFETISPNEMIGYMGKNGTLIIDLRKKEVFEKEHILGAINIPYEALEQKIRRLNGYKNIILYCERGNISLLAARQLEKEGINVKTLYGGIHGARSKLLMDGSKNFMDGE</sequence>
<evidence type="ECO:0000313" key="3">
    <source>
        <dbReference type="Proteomes" id="UP000482209"/>
    </source>
</evidence>
<accession>A0A6L5XWQ1</accession>
<gene>
    <name evidence="2" type="ORF">FYJ58_02615</name>
</gene>
<dbReference type="Proteomes" id="UP000482209">
    <property type="component" value="Unassembled WGS sequence"/>
</dbReference>
<dbReference type="Gene3D" id="3.40.250.10">
    <property type="entry name" value="Rhodanese-like domain"/>
    <property type="match status" value="1"/>
</dbReference>
<name>A0A6L5XWQ1_9FIRM</name>
<reference evidence="2 3" key="1">
    <citation type="submission" date="2019-08" db="EMBL/GenBank/DDBJ databases">
        <title>In-depth cultivation of the pig gut microbiome towards novel bacterial diversity and tailored functional studies.</title>
        <authorList>
            <person name="Wylensek D."/>
            <person name="Hitch T.C.A."/>
            <person name="Clavel T."/>
        </authorList>
    </citation>
    <scope>NUCLEOTIDE SEQUENCE [LARGE SCALE GENOMIC DNA]</scope>
    <source>
        <strain evidence="2 3">WCA-693-APC-MOT-I</strain>
    </source>
</reference>
<dbReference type="PANTHER" id="PTHR43031:SF1">
    <property type="entry name" value="PYRIDINE NUCLEOTIDE-DISULPHIDE OXIDOREDUCTASE"/>
    <property type="match status" value="1"/>
</dbReference>
<dbReference type="Pfam" id="PF00581">
    <property type="entry name" value="Rhodanese"/>
    <property type="match status" value="1"/>
</dbReference>
<dbReference type="EMBL" id="VUMT01000002">
    <property type="protein sequence ID" value="MSS62778.1"/>
    <property type="molecule type" value="Genomic_DNA"/>
</dbReference>
<organism evidence="2 3">
    <name type="scientific">Velocimicrobium porci</name>
    <dbReference type="NCBI Taxonomy" id="2606634"/>
    <lineage>
        <taxon>Bacteria</taxon>
        <taxon>Bacillati</taxon>
        <taxon>Bacillota</taxon>
        <taxon>Clostridia</taxon>
        <taxon>Lachnospirales</taxon>
        <taxon>Lachnospiraceae</taxon>
        <taxon>Velocimicrobium</taxon>
    </lineage>
</organism>
<dbReference type="PANTHER" id="PTHR43031">
    <property type="entry name" value="FAD-DEPENDENT OXIDOREDUCTASE"/>
    <property type="match status" value="1"/>
</dbReference>
<evidence type="ECO:0000259" key="1">
    <source>
        <dbReference type="PROSITE" id="PS50206"/>
    </source>
</evidence>
<dbReference type="SMART" id="SM00450">
    <property type="entry name" value="RHOD"/>
    <property type="match status" value="1"/>
</dbReference>
<keyword evidence="3" id="KW-1185">Reference proteome</keyword>
<dbReference type="InterPro" id="IPR050229">
    <property type="entry name" value="GlpE_sulfurtransferase"/>
</dbReference>
<protein>
    <submittedName>
        <fullName evidence="2">Rhodanese-like domain-containing protein</fullName>
    </submittedName>
</protein>
<feature type="domain" description="Rhodanese" evidence="1">
    <location>
        <begin position="42"/>
        <end position="129"/>
    </location>
</feature>
<comment type="caution">
    <text evidence="2">The sequence shown here is derived from an EMBL/GenBank/DDBJ whole genome shotgun (WGS) entry which is preliminary data.</text>
</comment>